<keyword evidence="2 3" id="KW-0040">ANK repeat</keyword>
<evidence type="ECO:0000313" key="5">
    <source>
        <dbReference type="EMBL" id="OYQ37546.1"/>
    </source>
</evidence>
<name>A0A255Z7W8_9FLAO</name>
<feature type="signal peptide" evidence="4">
    <location>
        <begin position="1"/>
        <end position="21"/>
    </location>
</feature>
<evidence type="ECO:0000256" key="1">
    <source>
        <dbReference type="ARBA" id="ARBA00022737"/>
    </source>
</evidence>
<dbReference type="AlphaFoldDB" id="A0A255Z7W8"/>
<dbReference type="PANTHER" id="PTHR24173:SF74">
    <property type="entry name" value="ANKYRIN REPEAT DOMAIN-CONTAINING PROTEIN 16"/>
    <property type="match status" value="1"/>
</dbReference>
<feature type="chain" id="PRO_5012739220" evidence="4">
    <location>
        <begin position="22"/>
        <end position="129"/>
    </location>
</feature>
<feature type="repeat" description="ANK" evidence="3">
    <location>
        <begin position="38"/>
        <end position="70"/>
    </location>
</feature>
<organism evidence="5 6">
    <name type="scientific">Flavobacterium cyanobacteriorum</name>
    <dbReference type="NCBI Taxonomy" id="2022802"/>
    <lineage>
        <taxon>Bacteria</taxon>
        <taxon>Pseudomonadati</taxon>
        <taxon>Bacteroidota</taxon>
        <taxon>Flavobacteriia</taxon>
        <taxon>Flavobacteriales</taxon>
        <taxon>Flavobacteriaceae</taxon>
        <taxon>Flavobacterium</taxon>
    </lineage>
</organism>
<dbReference type="EMBL" id="NOXV01000253">
    <property type="protein sequence ID" value="OYQ37546.1"/>
    <property type="molecule type" value="Genomic_DNA"/>
</dbReference>
<keyword evidence="1" id="KW-0677">Repeat</keyword>
<proteinExistence type="predicted"/>
<dbReference type="SUPFAM" id="SSF48403">
    <property type="entry name" value="Ankyrin repeat"/>
    <property type="match status" value="1"/>
</dbReference>
<dbReference type="Pfam" id="PF12796">
    <property type="entry name" value="Ank_2"/>
    <property type="match status" value="1"/>
</dbReference>
<dbReference type="InterPro" id="IPR036770">
    <property type="entry name" value="Ankyrin_rpt-contain_sf"/>
</dbReference>
<dbReference type="PROSITE" id="PS50297">
    <property type="entry name" value="ANK_REP_REGION"/>
    <property type="match status" value="2"/>
</dbReference>
<dbReference type="PANTHER" id="PTHR24173">
    <property type="entry name" value="ANKYRIN REPEAT CONTAINING"/>
    <property type="match status" value="1"/>
</dbReference>
<evidence type="ECO:0000313" key="6">
    <source>
        <dbReference type="Proteomes" id="UP000216605"/>
    </source>
</evidence>
<evidence type="ECO:0000256" key="4">
    <source>
        <dbReference type="SAM" id="SignalP"/>
    </source>
</evidence>
<dbReference type="PROSITE" id="PS50088">
    <property type="entry name" value="ANK_REPEAT"/>
    <property type="match status" value="2"/>
</dbReference>
<feature type="repeat" description="ANK" evidence="3">
    <location>
        <begin position="70"/>
        <end position="102"/>
    </location>
</feature>
<dbReference type="SMART" id="SM00248">
    <property type="entry name" value="ANK"/>
    <property type="match status" value="2"/>
</dbReference>
<dbReference type="OrthoDB" id="1374157at2"/>
<evidence type="ECO:0000256" key="2">
    <source>
        <dbReference type="ARBA" id="ARBA00023043"/>
    </source>
</evidence>
<dbReference type="InterPro" id="IPR002110">
    <property type="entry name" value="Ankyrin_rpt"/>
</dbReference>
<dbReference type="RefSeq" id="WP_094414431.1">
    <property type="nucleotide sequence ID" value="NZ_NOXV01000253.1"/>
</dbReference>
<comment type="caution">
    <text evidence="5">The sequence shown here is derived from an EMBL/GenBank/DDBJ whole genome shotgun (WGS) entry which is preliminary data.</text>
</comment>
<keyword evidence="6" id="KW-1185">Reference proteome</keyword>
<dbReference type="Gene3D" id="1.25.40.20">
    <property type="entry name" value="Ankyrin repeat-containing domain"/>
    <property type="match status" value="1"/>
</dbReference>
<gene>
    <name evidence="5" type="ORF">CHU92_08125</name>
</gene>
<protein>
    <submittedName>
        <fullName evidence="5">Uncharacterized protein</fullName>
    </submittedName>
</protein>
<dbReference type="Proteomes" id="UP000216605">
    <property type="component" value="Unassembled WGS sequence"/>
</dbReference>
<reference evidence="5 6" key="1">
    <citation type="submission" date="2017-07" db="EMBL/GenBank/DDBJ databases">
        <title>Flavobacterium cyanobacteriorum sp. nov., isolated from cyanobacterial aggregates in a eutrophic lake.</title>
        <authorList>
            <person name="Cai H."/>
        </authorList>
    </citation>
    <scope>NUCLEOTIDE SEQUENCE [LARGE SCALE GENOMIC DNA]</scope>
    <source>
        <strain evidence="5 6">TH021</strain>
    </source>
</reference>
<accession>A0A255Z7W8</accession>
<keyword evidence="4" id="KW-0732">Signal</keyword>
<sequence length="129" mass="14025">MKKTIIYLGLALVAFGNVAVAANVETVASRFELVREYNNTTPLAKAICKGDVEAVKKFIEYGADINERSNGMTPLMLAARYNNVEIINLLLAKGANVKEKDERGYSALKYAELSNAKQAIDTLKAALNA</sequence>
<evidence type="ECO:0000256" key="3">
    <source>
        <dbReference type="PROSITE-ProRule" id="PRU00023"/>
    </source>
</evidence>